<keyword evidence="3" id="KW-1185">Reference proteome</keyword>
<evidence type="ECO:0008006" key="4">
    <source>
        <dbReference type="Google" id="ProtNLM"/>
    </source>
</evidence>
<keyword evidence="1" id="KW-0812">Transmembrane</keyword>
<keyword evidence="1" id="KW-0472">Membrane</keyword>
<evidence type="ECO:0000256" key="1">
    <source>
        <dbReference type="SAM" id="Phobius"/>
    </source>
</evidence>
<reference evidence="2 3" key="1">
    <citation type="submission" date="2019-03" db="EMBL/GenBank/DDBJ databases">
        <title>Genomics of glacier-inhabiting Cryobacterium strains.</title>
        <authorList>
            <person name="Liu Q."/>
            <person name="Xin Y.-H."/>
        </authorList>
    </citation>
    <scope>NUCLEOTIDE SEQUENCE [LARGE SCALE GENOMIC DNA]</scope>
    <source>
        <strain evidence="2 3">MDB2-B</strain>
    </source>
</reference>
<gene>
    <name evidence="2" type="ORF">E3O44_16885</name>
</gene>
<dbReference type="Proteomes" id="UP000297608">
    <property type="component" value="Unassembled WGS sequence"/>
</dbReference>
<name>A0ABY2I8K2_9MICO</name>
<evidence type="ECO:0000313" key="2">
    <source>
        <dbReference type="EMBL" id="TFB84151.1"/>
    </source>
</evidence>
<evidence type="ECO:0000313" key="3">
    <source>
        <dbReference type="Proteomes" id="UP000297608"/>
    </source>
</evidence>
<keyword evidence="1" id="KW-1133">Transmembrane helix</keyword>
<dbReference type="RefSeq" id="WP_134535970.1">
    <property type="nucleotide sequence ID" value="NZ_SOFG01000023.1"/>
</dbReference>
<dbReference type="EMBL" id="SOFG01000023">
    <property type="protein sequence ID" value="TFB84151.1"/>
    <property type="molecule type" value="Genomic_DNA"/>
</dbReference>
<feature type="transmembrane region" description="Helical" evidence="1">
    <location>
        <begin position="21"/>
        <end position="46"/>
    </location>
</feature>
<proteinExistence type="predicted"/>
<feature type="transmembrane region" description="Helical" evidence="1">
    <location>
        <begin position="161"/>
        <end position="189"/>
    </location>
</feature>
<comment type="caution">
    <text evidence="2">The sequence shown here is derived from an EMBL/GenBank/DDBJ whole genome shotgun (WGS) entry which is preliminary data.</text>
</comment>
<accession>A0ABY2I8K2</accession>
<sequence>MAMPQGPTAQRIQRPPRRPAPGWPFWLAFGVLLPLALIGLVIWTSIASAGAHVVDDQHRLLGRSALVTGTFLEAENVSALPEMNGFYTAVLPDDAPGALAGSVQRLGGPMNIGFPPSKEFPQSQDFLVTYDGDQVVVERFGNPGRVGAVTESSVRSAESTAAVYTGFLIFGWIWLVLVVTVLPTLAITFSVRRRRARMPGFRVN</sequence>
<organism evidence="2 3">
    <name type="scientific">Cryobacterium algoricola</name>
    <dbReference type="NCBI Taxonomy" id="1259183"/>
    <lineage>
        <taxon>Bacteria</taxon>
        <taxon>Bacillati</taxon>
        <taxon>Actinomycetota</taxon>
        <taxon>Actinomycetes</taxon>
        <taxon>Micrococcales</taxon>
        <taxon>Microbacteriaceae</taxon>
        <taxon>Cryobacterium</taxon>
    </lineage>
</organism>
<protein>
    <recommendedName>
        <fullName evidence="4">DUF3592 domain-containing protein</fullName>
    </recommendedName>
</protein>